<dbReference type="EMBL" id="JAMXLT020000009">
    <property type="protein sequence ID" value="MDW8548636.1"/>
    <property type="molecule type" value="Genomic_DNA"/>
</dbReference>
<gene>
    <name evidence="2" type="ORF">NG800_006920</name>
</gene>
<reference evidence="2 3" key="1">
    <citation type="submission" date="2023-11" db="EMBL/GenBank/DDBJ databases">
        <title>First isolation, identification, and characterization of non-pathogenic Epilithonimonas ginsengisoli isolated from diseased farmed rainbow trout (Oncorhynchus mykiss) in Chile.</title>
        <authorList>
            <person name="Miranda C.D."/>
            <person name="Irgang R."/>
            <person name="Concha C."/>
            <person name="Rojas R."/>
            <person name="Avendano R."/>
        </authorList>
    </citation>
    <scope>NUCLEOTIDE SEQUENCE [LARGE SCALE GENOMIC DNA]</scope>
    <source>
        <strain evidence="2 3">FP99</strain>
    </source>
</reference>
<protein>
    <submittedName>
        <fullName evidence="2">Uncharacterized protein</fullName>
    </submittedName>
</protein>
<sequence length="903" mass="102543">MGTAGIQKALIKDAPNVKTYGSTSLVELDSSQNSLTAFIDETCLGRNTTNPQKTMSDVKWLLIRQHVWLNYKNLYPQLRNSAFFEKLLTELEATDYTILQGNNIVINRGQVLKNNNDGNLGSMHMLMPYTNFPEYEIGNIFLVAIDTPKVLYAQFKFPENGYIPLENKDKKAAYGQTVDVVVYTHLLPDWRRGNMEFQFEVELVNKGNVVAKSGVKALKSANFGYNCSTTLKFFIDPEWQKGHADKNKDEEHFLRMKGHEAFSTPVFTSPDTQYISGEHNSEIDTRDWMKMVRGKWVYDSSHVLLVPFDTFSDMMSKFEVQKNEMIQYIGDIRYTKKEFDPCGYSKITVKDEGDKDRDAFVIFDEDDTTNPIDRTAQTFSIIAGDERKNVSITLDKLTTTDTFCQGLLLETGQKHYEKKNVFQVGKVIPAMRSKDGNYPMVKDSSQEGDYDVQADNTRGPSGDVSQLQQWSENVDYKFDSNEKMTLMLRYLYNKSVADGSRAQNIALDAFWVFRYIWPNESQAQLYFVPVSTCRYPNQIVKIKVYPDVEWEVALSYNYSNPLAYNHGNLTTYNVEGTLKRYQGLSQQEYNLQTQQATLGQFKLGLFNPKVNGNDLIKAEFEFAEKIRKVCAVFLKMKKIADTVTYGTEGGADLLRAKKFPFDFEIKSPSTCIMITWGNKVGTAPENKHKVGLEGNLDWYASPLIGADLTLKIHEMVKYIPHPLAKLIDGIITGFNKLNSENLETKFEVNLVFSGELNANINAFQINMVDTRAQLSSEKNEKSYIEGVFTVKLEVILVGKGKVTIPYTSYEFNFGAKAEAYLKAYWDAKLFLTNQKDGLFGQFSGGFSGLKGKIIVEIIAGPMTFTVYDKEDTWFEPDDANPESDVNSDEGQKPLMIPLIEAAK</sequence>
<dbReference type="Proteomes" id="UP001204439">
    <property type="component" value="Unassembled WGS sequence"/>
</dbReference>
<accession>A0ABU4JG27</accession>
<dbReference type="RefSeq" id="WP_063968829.1">
    <property type="nucleotide sequence ID" value="NZ_JAMXLT020000009.1"/>
</dbReference>
<feature type="compositionally biased region" description="Polar residues" evidence="1">
    <location>
        <begin position="454"/>
        <end position="465"/>
    </location>
</feature>
<organism evidence="2 3">
    <name type="scientific">Epilithonimonas ginsengisoli</name>
    <dbReference type="NCBI Taxonomy" id="1245592"/>
    <lineage>
        <taxon>Bacteria</taxon>
        <taxon>Pseudomonadati</taxon>
        <taxon>Bacteroidota</taxon>
        <taxon>Flavobacteriia</taxon>
        <taxon>Flavobacteriales</taxon>
        <taxon>Weeksellaceae</taxon>
        <taxon>Chryseobacterium group</taxon>
        <taxon>Epilithonimonas</taxon>
    </lineage>
</organism>
<comment type="caution">
    <text evidence="2">The sequence shown here is derived from an EMBL/GenBank/DDBJ whole genome shotgun (WGS) entry which is preliminary data.</text>
</comment>
<evidence type="ECO:0000256" key="1">
    <source>
        <dbReference type="SAM" id="MobiDB-lite"/>
    </source>
</evidence>
<keyword evidence="3" id="KW-1185">Reference proteome</keyword>
<name>A0ABU4JG27_9FLAO</name>
<proteinExistence type="predicted"/>
<evidence type="ECO:0000313" key="2">
    <source>
        <dbReference type="EMBL" id="MDW8548636.1"/>
    </source>
</evidence>
<evidence type="ECO:0000313" key="3">
    <source>
        <dbReference type="Proteomes" id="UP001204439"/>
    </source>
</evidence>
<feature type="region of interest" description="Disordered" evidence="1">
    <location>
        <begin position="436"/>
        <end position="465"/>
    </location>
</feature>